<dbReference type="Gene3D" id="1.10.4030.10">
    <property type="entry name" value="Porin chaperone SurA, peptide-binding domain"/>
    <property type="match status" value="1"/>
</dbReference>
<dbReference type="Pfam" id="PF13624">
    <property type="entry name" value="SurA_N_3"/>
    <property type="match status" value="1"/>
</dbReference>
<evidence type="ECO:0000256" key="1">
    <source>
        <dbReference type="SAM" id="SignalP"/>
    </source>
</evidence>
<reference evidence="2" key="1">
    <citation type="submission" date="2022-10" db="EMBL/GenBank/DDBJ databases">
        <title>The complete genomes of actinobacterial strains from the NBC collection.</title>
        <authorList>
            <person name="Joergensen T.S."/>
            <person name="Alvarez Arevalo M."/>
            <person name="Sterndorff E.B."/>
            <person name="Faurdal D."/>
            <person name="Vuksanovic O."/>
            <person name="Mourched A.-S."/>
            <person name="Charusanti P."/>
            <person name="Shaw S."/>
            <person name="Blin K."/>
            <person name="Weber T."/>
        </authorList>
    </citation>
    <scope>NUCLEOTIDE SEQUENCE</scope>
    <source>
        <strain evidence="2">NBC_00060</strain>
    </source>
</reference>
<feature type="chain" id="PRO_5043390297" evidence="1">
    <location>
        <begin position="24"/>
        <end position="219"/>
    </location>
</feature>
<gene>
    <name evidence="2" type="ORF">OHV25_21680</name>
</gene>
<dbReference type="PROSITE" id="PS51257">
    <property type="entry name" value="PROKAR_LIPOPROTEIN"/>
    <property type="match status" value="1"/>
</dbReference>
<accession>A0AAU2H1L9</accession>
<dbReference type="SUPFAM" id="SSF109998">
    <property type="entry name" value="Triger factor/SurA peptide-binding domain-like"/>
    <property type="match status" value="1"/>
</dbReference>
<dbReference type="InterPro" id="IPR006311">
    <property type="entry name" value="TAT_signal"/>
</dbReference>
<proteinExistence type="predicted"/>
<feature type="signal peptide" evidence="1">
    <location>
        <begin position="1"/>
        <end position="23"/>
    </location>
</feature>
<dbReference type="EMBL" id="CP108253">
    <property type="protein sequence ID" value="WTU42000.1"/>
    <property type="molecule type" value="Genomic_DNA"/>
</dbReference>
<keyword evidence="1" id="KW-0732">Signal</keyword>
<protein>
    <submittedName>
        <fullName evidence="2">SurA N-terminal domain-containing protein</fullName>
    </submittedName>
</protein>
<sequence length="219" mass="22779">MHRRRRTALALSVALLGAGPLLTACGSEAHPGAAAVVGGDRIPVSALQAQVKDVRTAQQASPQAAQLIKNTGQLSRAKLHGLIFDRVLDRAAADAGVSVTRKQLQDARAAMAQQAGGEQAFAGMLLQQRGVAPGQIDDAVREQVQLTALAAATGADLSTPQGQAAVTKTLTEASKKLKIDVNPRYGTWDDKAIQLADAKTPWIAQVTKNGPEQDAPVTG</sequence>
<dbReference type="AlphaFoldDB" id="A0AAU2H1L9"/>
<organism evidence="2">
    <name type="scientific">Streptomyces sp. NBC_00060</name>
    <dbReference type="NCBI Taxonomy" id="2975636"/>
    <lineage>
        <taxon>Bacteria</taxon>
        <taxon>Bacillati</taxon>
        <taxon>Actinomycetota</taxon>
        <taxon>Actinomycetes</taxon>
        <taxon>Kitasatosporales</taxon>
        <taxon>Streptomycetaceae</taxon>
        <taxon>Streptomyces</taxon>
    </lineage>
</organism>
<dbReference type="PROSITE" id="PS51318">
    <property type="entry name" value="TAT"/>
    <property type="match status" value="1"/>
</dbReference>
<name>A0AAU2H1L9_9ACTN</name>
<evidence type="ECO:0000313" key="2">
    <source>
        <dbReference type="EMBL" id="WTU42000.1"/>
    </source>
</evidence>
<dbReference type="InterPro" id="IPR027304">
    <property type="entry name" value="Trigger_fact/SurA_dom_sf"/>
</dbReference>